<feature type="region of interest" description="Disordered" evidence="1">
    <location>
        <begin position="90"/>
        <end position="178"/>
    </location>
</feature>
<feature type="compositionally biased region" description="Gly residues" evidence="1">
    <location>
        <begin position="148"/>
        <end position="178"/>
    </location>
</feature>
<organism evidence="2 3">
    <name type="scientific">Nocardia niwae</name>
    <dbReference type="NCBI Taxonomy" id="626084"/>
    <lineage>
        <taxon>Bacteria</taxon>
        <taxon>Bacillati</taxon>
        <taxon>Actinomycetota</taxon>
        <taxon>Actinomycetes</taxon>
        <taxon>Mycobacteriales</taxon>
        <taxon>Nocardiaceae</taxon>
        <taxon>Nocardia</taxon>
    </lineage>
</organism>
<dbReference type="Proteomes" id="UP001550535">
    <property type="component" value="Unassembled WGS sequence"/>
</dbReference>
<sequence length="364" mass="35481">MTRDLPFDDDNEGAERAGDTAYRVATGVARVARAGAYVTGGALVAANGGGVPAQPGESRLDSWHTGWAHTTDPDPDLPSPVVTFPDPVVEPAPFSSHGPNTPVAHGNPAPAIPAPPFTLPGATPSLPTLGGEYSGTDAGLPLPTLPGGESGGHGMQLPGHSGGGVPGLGGIPGTDGSGSGLAIPGTEGHVSNDFALPGARPEAANDLDAPGGHGFGLPGHGLGQAGHGFGLPGSNGFVAPGSTVFDLPGGNAAGAVPAAGDPFDGVGQGGDLGAFVGTQWQVDFGIGPNGIYFTSEMKVDAGVGHVGEQLDEYTDWLADGIRVPDGTDHTTTEPGASGHGHSGLLGALTSPGSSATQSSAAPGV</sequence>
<gene>
    <name evidence="2" type="ORF">ABZ507_30645</name>
</gene>
<proteinExistence type="predicted"/>
<dbReference type="EMBL" id="JBEYBR010000120">
    <property type="protein sequence ID" value="MEU2126180.1"/>
    <property type="molecule type" value="Genomic_DNA"/>
</dbReference>
<feature type="region of interest" description="Disordered" evidence="1">
    <location>
        <begin position="324"/>
        <end position="364"/>
    </location>
</feature>
<reference evidence="2 3" key="1">
    <citation type="submission" date="2024-06" db="EMBL/GenBank/DDBJ databases">
        <title>The Natural Products Discovery Center: Release of the First 8490 Sequenced Strains for Exploring Actinobacteria Biosynthetic Diversity.</title>
        <authorList>
            <person name="Kalkreuter E."/>
            <person name="Kautsar S.A."/>
            <person name="Yang D."/>
            <person name="Bader C.D."/>
            <person name="Teijaro C.N."/>
            <person name="Fluegel L."/>
            <person name="Davis C.M."/>
            <person name="Simpson J.R."/>
            <person name="Lauterbach L."/>
            <person name="Steele A.D."/>
            <person name="Gui C."/>
            <person name="Meng S."/>
            <person name="Li G."/>
            <person name="Viehrig K."/>
            <person name="Ye F."/>
            <person name="Su P."/>
            <person name="Kiefer A.F."/>
            <person name="Nichols A."/>
            <person name="Cepeda A.J."/>
            <person name="Yan W."/>
            <person name="Fan B."/>
            <person name="Jiang Y."/>
            <person name="Adhikari A."/>
            <person name="Zheng C.-J."/>
            <person name="Schuster L."/>
            <person name="Cowan T.M."/>
            <person name="Smanski M.J."/>
            <person name="Chevrette M.G."/>
            <person name="De Carvalho L.P.S."/>
            <person name="Shen B."/>
        </authorList>
    </citation>
    <scope>NUCLEOTIDE SEQUENCE [LARGE SCALE GENOMIC DNA]</scope>
    <source>
        <strain evidence="2 3">NPDC019434</strain>
    </source>
</reference>
<feature type="compositionally biased region" description="Polar residues" evidence="1">
    <location>
        <begin position="350"/>
        <end position="364"/>
    </location>
</feature>
<evidence type="ECO:0000256" key="1">
    <source>
        <dbReference type="SAM" id="MobiDB-lite"/>
    </source>
</evidence>
<evidence type="ECO:0000313" key="3">
    <source>
        <dbReference type="Proteomes" id="UP001550535"/>
    </source>
</evidence>
<feature type="non-terminal residue" evidence="2">
    <location>
        <position position="364"/>
    </location>
</feature>
<protein>
    <submittedName>
        <fullName evidence="2">Uncharacterized protein</fullName>
    </submittedName>
</protein>
<evidence type="ECO:0000313" key="2">
    <source>
        <dbReference type="EMBL" id="MEU2126180.1"/>
    </source>
</evidence>
<keyword evidence="3" id="KW-1185">Reference proteome</keyword>
<name>A0ABV2XJV6_9NOCA</name>
<accession>A0ABV2XJV6</accession>
<comment type="caution">
    <text evidence="2">The sequence shown here is derived from an EMBL/GenBank/DDBJ whole genome shotgun (WGS) entry which is preliminary data.</text>
</comment>